<feature type="non-terminal residue" evidence="9">
    <location>
        <position position="150"/>
    </location>
</feature>
<dbReference type="GO" id="GO:0005385">
    <property type="term" value="F:zinc ion transmembrane transporter activity"/>
    <property type="evidence" value="ECO:0007669"/>
    <property type="project" value="TreeGrafter"/>
</dbReference>
<feature type="compositionally biased region" description="Basic and acidic residues" evidence="7">
    <location>
        <begin position="75"/>
        <end position="95"/>
    </location>
</feature>
<keyword evidence="6" id="KW-0472">Membrane</keyword>
<dbReference type="InterPro" id="IPR027469">
    <property type="entry name" value="Cation_efflux_TMD_sf"/>
</dbReference>
<evidence type="ECO:0000313" key="9">
    <source>
        <dbReference type="EMBL" id="KAK7684178.1"/>
    </source>
</evidence>
<evidence type="ECO:0000256" key="7">
    <source>
        <dbReference type="SAM" id="MobiDB-lite"/>
    </source>
</evidence>
<evidence type="ECO:0000256" key="5">
    <source>
        <dbReference type="ARBA" id="ARBA00022989"/>
    </source>
</evidence>
<dbReference type="GO" id="GO:0006882">
    <property type="term" value="P:intracellular zinc ion homeostasis"/>
    <property type="evidence" value="ECO:0007669"/>
    <property type="project" value="TreeGrafter"/>
</dbReference>
<comment type="subcellular location">
    <subcellularLocation>
        <location evidence="1">Membrane</location>
        <topology evidence="1">Multi-pass membrane protein</topology>
    </subcellularLocation>
</comment>
<dbReference type="Pfam" id="PF01545">
    <property type="entry name" value="Cation_efflux"/>
    <property type="match status" value="1"/>
</dbReference>
<protein>
    <recommendedName>
        <fullName evidence="8">Cation efflux protein transmembrane domain-containing protein</fullName>
    </recommendedName>
</protein>
<evidence type="ECO:0000256" key="2">
    <source>
        <dbReference type="ARBA" id="ARBA00008873"/>
    </source>
</evidence>
<dbReference type="SUPFAM" id="SSF161111">
    <property type="entry name" value="Cation efflux protein transmembrane domain-like"/>
    <property type="match status" value="1"/>
</dbReference>
<comment type="similarity">
    <text evidence="2">Belongs to the cation diffusion facilitator (CDF) transporter (TC 2.A.4) family. SLC30A subfamily.</text>
</comment>
<evidence type="ECO:0000259" key="8">
    <source>
        <dbReference type="Pfam" id="PF01545"/>
    </source>
</evidence>
<comment type="caution">
    <text evidence="9">The sequence shown here is derived from an EMBL/GenBank/DDBJ whole genome shotgun (WGS) entry which is preliminary data.</text>
</comment>
<reference evidence="9 10" key="1">
    <citation type="submission" date="2022-09" db="EMBL/GenBank/DDBJ databases">
        <authorList>
            <person name="Palmer J.M."/>
        </authorList>
    </citation>
    <scope>NUCLEOTIDE SEQUENCE [LARGE SCALE GENOMIC DNA]</scope>
    <source>
        <strain evidence="9 10">DSM 7382</strain>
    </source>
</reference>
<name>A0AAW0FT15_9APHY</name>
<evidence type="ECO:0000313" key="10">
    <source>
        <dbReference type="Proteomes" id="UP001385951"/>
    </source>
</evidence>
<dbReference type="Proteomes" id="UP001385951">
    <property type="component" value="Unassembled WGS sequence"/>
</dbReference>
<dbReference type="GO" id="GO:0016020">
    <property type="term" value="C:membrane"/>
    <property type="evidence" value="ECO:0007669"/>
    <property type="project" value="UniProtKB-SubCell"/>
</dbReference>
<evidence type="ECO:0000256" key="4">
    <source>
        <dbReference type="ARBA" id="ARBA00022833"/>
    </source>
</evidence>
<organism evidence="9 10">
    <name type="scientific">Cerrena zonata</name>
    <dbReference type="NCBI Taxonomy" id="2478898"/>
    <lineage>
        <taxon>Eukaryota</taxon>
        <taxon>Fungi</taxon>
        <taxon>Dikarya</taxon>
        <taxon>Basidiomycota</taxon>
        <taxon>Agaricomycotina</taxon>
        <taxon>Agaricomycetes</taxon>
        <taxon>Polyporales</taxon>
        <taxon>Cerrenaceae</taxon>
        <taxon>Cerrena</taxon>
    </lineage>
</organism>
<keyword evidence="10" id="KW-1185">Reference proteome</keyword>
<evidence type="ECO:0000256" key="6">
    <source>
        <dbReference type="ARBA" id="ARBA00023136"/>
    </source>
</evidence>
<accession>A0AAW0FT15</accession>
<keyword evidence="5" id="KW-1133">Transmembrane helix</keyword>
<dbReference type="Gene3D" id="1.20.1510.10">
    <property type="entry name" value="Cation efflux protein transmembrane domain"/>
    <property type="match status" value="1"/>
</dbReference>
<gene>
    <name evidence="9" type="ORF">QCA50_012824</name>
</gene>
<keyword evidence="4" id="KW-0862">Zinc</keyword>
<keyword evidence="3" id="KW-0812">Transmembrane</keyword>
<dbReference type="AlphaFoldDB" id="A0AAW0FT15"/>
<feature type="region of interest" description="Disordered" evidence="7">
    <location>
        <begin position="43"/>
        <end position="106"/>
    </location>
</feature>
<evidence type="ECO:0000256" key="3">
    <source>
        <dbReference type="ARBA" id="ARBA00022692"/>
    </source>
</evidence>
<dbReference type="InterPro" id="IPR058533">
    <property type="entry name" value="Cation_efflux_TM"/>
</dbReference>
<proteinExistence type="inferred from homology"/>
<dbReference type="PANTHER" id="PTHR45820:SF4">
    <property type="entry name" value="ZINC TRANSPORTER 63C, ISOFORM F"/>
    <property type="match status" value="1"/>
</dbReference>
<feature type="domain" description="Cation efflux protein transmembrane" evidence="8">
    <location>
        <begin position="1"/>
        <end position="150"/>
    </location>
</feature>
<sequence length="150" mass="16525">MEAIQRFFEPTEINSPKLVLGVGIAGLLSNLVGLVLFHDHGHSHGGGSGGHGHGHSHSHTDEEAEIGDVAQEESDEHHEHEHGHSHSHKLTDDSNRNNSTTDFADYFPENVVQRYDSESTPLIKDKQKPAKKRKSMNMEGVFLHVLGDAL</sequence>
<feature type="compositionally biased region" description="Acidic residues" evidence="7">
    <location>
        <begin position="62"/>
        <end position="74"/>
    </location>
</feature>
<dbReference type="PANTHER" id="PTHR45820">
    <property type="entry name" value="FI23527P1"/>
    <property type="match status" value="1"/>
</dbReference>
<evidence type="ECO:0000256" key="1">
    <source>
        <dbReference type="ARBA" id="ARBA00004141"/>
    </source>
</evidence>
<dbReference type="EMBL" id="JASBNA010000027">
    <property type="protein sequence ID" value="KAK7684178.1"/>
    <property type="molecule type" value="Genomic_DNA"/>
</dbReference>